<sequence>MYPSRHIVYYVDGIVKRVVVGDHDNLNIKPGSVFENWNLSGNSTDEVLGELSQLNIWDKNKLPSQARERGGDGVDLDTNLMSMQGGVKFMSYILGQNKKYHEALESMVVIGPSTRRNISSGSAFLFSINNVLGLKPFKIDVKKSKQMYAAVNDPAKGPVFGLSDLTITYDDNTSIPRHSESHIDNAYSLPEEYDSKNEVDRSGLLAETRIFTWDDLEVFFTMVSCLTFPGGRYSVKFWARGFAAGTLKPLPYTKTMFSCILQPYSRLEQKSLKK</sequence>
<dbReference type="EMBL" id="MU825443">
    <property type="protein sequence ID" value="KAJ7389041.1"/>
    <property type="molecule type" value="Genomic_DNA"/>
</dbReference>
<accession>A0A9W9ZW92</accession>
<protein>
    <submittedName>
        <fullName evidence="1">Uncharacterized protein</fullName>
    </submittedName>
</protein>
<gene>
    <name evidence="1" type="ORF">OS493_034176</name>
</gene>
<keyword evidence="2" id="KW-1185">Reference proteome</keyword>
<dbReference type="AlphaFoldDB" id="A0A9W9ZW92"/>
<reference evidence="1" key="1">
    <citation type="submission" date="2023-01" db="EMBL/GenBank/DDBJ databases">
        <title>Genome assembly of the deep-sea coral Lophelia pertusa.</title>
        <authorList>
            <person name="Herrera S."/>
            <person name="Cordes E."/>
        </authorList>
    </citation>
    <scope>NUCLEOTIDE SEQUENCE</scope>
    <source>
        <strain evidence="1">USNM1676648</strain>
        <tissue evidence="1">Polyp</tissue>
    </source>
</reference>
<name>A0A9W9ZW92_9CNID</name>
<evidence type="ECO:0000313" key="2">
    <source>
        <dbReference type="Proteomes" id="UP001163046"/>
    </source>
</evidence>
<evidence type="ECO:0000313" key="1">
    <source>
        <dbReference type="EMBL" id="KAJ7389041.1"/>
    </source>
</evidence>
<proteinExistence type="predicted"/>
<comment type="caution">
    <text evidence="1">The sequence shown here is derived from an EMBL/GenBank/DDBJ whole genome shotgun (WGS) entry which is preliminary data.</text>
</comment>
<organism evidence="1 2">
    <name type="scientific">Desmophyllum pertusum</name>
    <dbReference type="NCBI Taxonomy" id="174260"/>
    <lineage>
        <taxon>Eukaryota</taxon>
        <taxon>Metazoa</taxon>
        <taxon>Cnidaria</taxon>
        <taxon>Anthozoa</taxon>
        <taxon>Hexacorallia</taxon>
        <taxon>Scleractinia</taxon>
        <taxon>Caryophylliina</taxon>
        <taxon>Caryophylliidae</taxon>
        <taxon>Desmophyllum</taxon>
    </lineage>
</organism>
<dbReference type="Proteomes" id="UP001163046">
    <property type="component" value="Unassembled WGS sequence"/>
</dbReference>
<dbReference type="OrthoDB" id="5956404at2759"/>